<dbReference type="KEGG" id="vg:14182638"/>
<reference evidence="1 2" key="1">
    <citation type="journal article" date="2013" name="Genome Announc.">
        <title>Complete Genome Sequence of Escherichia Phage ADB-2 Isolated from a Fecal Sample of Poultry.</title>
        <authorList>
            <person name="Bhensdadia D.V."/>
            <person name="Bhimani H.D."/>
            <person name="Rawal C.M."/>
            <person name="Kothari V.V."/>
            <person name="Raval V.H."/>
            <person name="Kothari C.R."/>
            <person name="Patel A.B."/>
            <person name="Bhatt V.D."/>
            <person name="Parmar N.R."/>
            <person name="Sajnani M.R."/>
            <person name="Koringa P.G."/>
            <person name="Joshi C.G."/>
            <person name="Singh S.P."/>
            <person name="Kothari R.K."/>
        </authorList>
    </citation>
    <scope>NUCLEOTIDE SEQUENCE [LARGE SCALE GENOMIC DNA]</scope>
    <source>
        <strain evidence="1">ADB-2</strain>
    </source>
</reference>
<protein>
    <submittedName>
        <fullName evidence="1">Uncharacterized protein</fullName>
    </submittedName>
</protein>
<accession>K4NZ41</accession>
<sequence length="154" mass="17115">MSSYQSDAVQAAIQAAYEKAGVTVEQRQEAKVTDVIRAACDQLYGDGENTEFTFDATQMAEAAVRKSMPDADDYDVVECAGSWLLGKTEEINEKFKSSFITPIVSRHFSKIGKSVKVSVTMNDEKLRVVTISVSDEEVPVKKRRSRKKLAWLIA</sequence>
<evidence type="ECO:0000313" key="1">
    <source>
        <dbReference type="EMBL" id="AFV50906.1"/>
    </source>
</evidence>
<name>K4NZ41_9CAUD</name>
<evidence type="ECO:0000313" key="2">
    <source>
        <dbReference type="Proteomes" id="UP000009210"/>
    </source>
</evidence>
<dbReference type="GeneID" id="14182638"/>
<organism evidence="1 2">
    <name type="scientific">Escherichia phage ADB-2</name>
    <dbReference type="NCBI Taxonomy" id="1216926"/>
    <lineage>
        <taxon>Viruses</taxon>
        <taxon>Duplodnaviria</taxon>
        <taxon>Heunggongvirae</taxon>
        <taxon>Uroviricota</taxon>
        <taxon>Caudoviricetes</taxon>
        <taxon>Drexlerviridae</taxon>
        <taxon>Tunavirinae</taxon>
        <taxon>Tunavirus</taxon>
        <taxon>Tunavirus ADB2</taxon>
    </lineage>
</organism>
<dbReference type="OrthoDB" id="16376at10239"/>
<dbReference type="EMBL" id="JX912252">
    <property type="protein sequence ID" value="AFV50906.1"/>
    <property type="molecule type" value="Genomic_DNA"/>
</dbReference>
<dbReference type="RefSeq" id="YP_007112676.1">
    <property type="nucleotide sequence ID" value="NC_019725.1"/>
</dbReference>
<proteinExistence type="predicted"/>
<dbReference type="Proteomes" id="UP000009210">
    <property type="component" value="Segment"/>
</dbReference>
<keyword evidence="2" id="KW-1185">Reference proteome</keyword>
<gene>
    <name evidence="1" type="ORF">B508_00055</name>
</gene>